<evidence type="ECO:0000256" key="4">
    <source>
        <dbReference type="ARBA" id="ARBA00022475"/>
    </source>
</evidence>
<dbReference type="EMBL" id="VIFK01000011">
    <property type="protein sequence ID" value="TQF00495.1"/>
    <property type="molecule type" value="Genomic_DNA"/>
</dbReference>
<dbReference type="NCBIfam" id="NF008453">
    <property type="entry name" value="PRK11308.1"/>
    <property type="match status" value="2"/>
</dbReference>
<dbReference type="InterPro" id="IPR017871">
    <property type="entry name" value="ABC_transporter-like_CS"/>
</dbReference>
<evidence type="ECO:0000256" key="7">
    <source>
        <dbReference type="ARBA" id="ARBA00023136"/>
    </source>
</evidence>
<dbReference type="PROSITE" id="PS00211">
    <property type="entry name" value="ABC_TRANSPORTER_1"/>
    <property type="match status" value="2"/>
</dbReference>
<dbReference type="NCBIfam" id="TIGR01727">
    <property type="entry name" value="oligo_HPY"/>
    <property type="match status" value="2"/>
</dbReference>
<feature type="domain" description="ABC transporter" evidence="11">
    <location>
        <begin position="6"/>
        <end position="256"/>
    </location>
</feature>
<evidence type="ECO:0000259" key="11">
    <source>
        <dbReference type="PROSITE" id="PS50893"/>
    </source>
</evidence>
<name>A0A540VUQ8_9GAMM</name>
<dbReference type="CDD" id="cd03257">
    <property type="entry name" value="ABC_NikE_OppD_transporters"/>
    <property type="match status" value="2"/>
</dbReference>
<evidence type="ECO:0000256" key="5">
    <source>
        <dbReference type="ARBA" id="ARBA00022741"/>
    </source>
</evidence>
<keyword evidence="6 12" id="KW-0067">ATP-binding</keyword>
<dbReference type="InterPro" id="IPR027417">
    <property type="entry name" value="P-loop_NTPase"/>
</dbReference>
<dbReference type="Pfam" id="PF08352">
    <property type="entry name" value="oligo_HPY"/>
    <property type="match status" value="2"/>
</dbReference>
<sequence length="674" mass="71772">MSAPLLAFEGLSVAFRRHGQWLEAVSGVDLHVAPGETVGLVGESGCGKSTLAMAALGYLPDNARIPRGRVCLEGEDLATLSPAALQHRRGNRIAVVYQNPATALNPALTIGRQITELFEHQQAQSPAEARYAAERLLQQVRIADPTRLLDAYPYQISGGMQQRVVIAMALAGSPDLLVLDEPTTALDASIQAEILALFETLRAELGLAMLFISHDLAVVRSVCDRVAVMYAGEIVESAPVAELFAQPRHPYTASLIDCIPAGKAHWEQGRLAWIPGSPPALGERPAGCAFAPRCPIARETCRRQPVALQALGPSRTSRCLFPQETAPPGGNRPPAEGVTRAMGEPVLGCDRLIMEYAGVRILDEVSLEVREGETVALVGESGSGKSTLARGLTGLTAPVGGEVRLDGMALSRGQRQRGLAQRRALQMVFQSPENTLNASHRIGPALARAMRSLGGLDRRAARASVPERLHQVALEADTAKRRPDQLSGGQRQRVAIARAFAGDPRAVILDEPTSALDVSVQSAVLDLLIDLQQRNGTAYLFISHDLAVVRYIADRIAVLYLGRIMESGPVEGVFQGPRHPYTDQLLAAIPGLSDGPPATQPRGENPGPEARPAGCPFASRCPFVMPHCAETPPPAREPAPGRLVYCHLPLESLPGAGETDSTQAVSSATDQATS</sequence>
<feature type="domain" description="ABC transporter" evidence="11">
    <location>
        <begin position="347"/>
        <end position="586"/>
    </location>
</feature>
<evidence type="ECO:0000256" key="2">
    <source>
        <dbReference type="ARBA" id="ARBA00005417"/>
    </source>
</evidence>
<evidence type="ECO:0000256" key="9">
    <source>
        <dbReference type="ARBA" id="ARBA00047356"/>
    </source>
</evidence>
<evidence type="ECO:0000256" key="8">
    <source>
        <dbReference type="ARBA" id="ARBA00038852"/>
    </source>
</evidence>
<protein>
    <recommendedName>
        <fullName evidence="8">ABC-type dipeptide transporter</fullName>
        <ecNumber evidence="8">7.4.2.9</ecNumber>
    </recommendedName>
</protein>
<dbReference type="NCBIfam" id="NF007739">
    <property type="entry name" value="PRK10419.1"/>
    <property type="match status" value="2"/>
</dbReference>
<feature type="region of interest" description="Disordered" evidence="10">
    <location>
        <begin position="652"/>
        <end position="674"/>
    </location>
</feature>
<dbReference type="FunFam" id="3.40.50.300:FF:000016">
    <property type="entry name" value="Oligopeptide ABC transporter ATP-binding component"/>
    <property type="match status" value="1"/>
</dbReference>
<dbReference type="InterPro" id="IPR050388">
    <property type="entry name" value="ABC_Ni/Peptide_Import"/>
</dbReference>
<dbReference type="PANTHER" id="PTHR43297">
    <property type="entry name" value="OLIGOPEPTIDE TRANSPORT ATP-BINDING PROTEIN APPD"/>
    <property type="match status" value="1"/>
</dbReference>
<evidence type="ECO:0000256" key="6">
    <source>
        <dbReference type="ARBA" id="ARBA00022840"/>
    </source>
</evidence>
<dbReference type="PANTHER" id="PTHR43297:SF2">
    <property type="entry name" value="DIPEPTIDE TRANSPORT ATP-BINDING PROTEIN DPPD"/>
    <property type="match status" value="1"/>
</dbReference>
<dbReference type="GO" id="GO:0015833">
    <property type="term" value="P:peptide transport"/>
    <property type="evidence" value="ECO:0007669"/>
    <property type="project" value="InterPro"/>
</dbReference>
<reference evidence="12 13" key="1">
    <citation type="submission" date="2019-06" db="EMBL/GenBank/DDBJ databases">
        <title>Metagenome assembled Genome of Spiribacter salinus SL48-SHIP from the microbial mat of Salt Lake 48 (Novosibirsk region, Russia).</title>
        <authorList>
            <person name="Shipova A."/>
            <person name="Rozanov A.S."/>
            <person name="Bryanskaya A.V."/>
            <person name="Peltek S.E."/>
        </authorList>
    </citation>
    <scope>NUCLEOTIDE SEQUENCE [LARGE SCALE GENOMIC DNA]</scope>
    <source>
        <strain evidence="12">SL48-SHIP-2</strain>
    </source>
</reference>
<dbReference type="InterPro" id="IPR003439">
    <property type="entry name" value="ABC_transporter-like_ATP-bd"/>
</dbReference>
<evidence type="ECO:0000256" key="1">
    <source>
        <dbReference type="ARBA" id="ARBA00004417"/>
    </source>
</evidence>
<dbReference type="Pfam" id="PF00005">
    <property type="entry name" value="ABC_tran"/>
    <property type="match status" value="2"/>
</dbReference>
<dbReference type="AlphaFoldDB" id="A0A540VUQ8"/>
<evidence type="ECO:0000313" key="12">
    <source>
        <dbReference type="EMBL" id="TQF00495.1"/>
    </source>
</evidence>
<dbReference type="PROSITE" id="PS50893">
    <property type="entry name" value="ABC_TRANSPORTER_2"/>
    <property type="match status" value="2"/>
</dbReference>
<evidence type="ECO:0000256" key="10">
    <source>
        <dbReference type="SAM" id="MobiDB-lite"/>
    </source>
</evidence>
<keyword evidence="7" id="KW-0472">Membrane</keyword>
<dbReference type="Proteomes" id="UP000315400">
    <property type="component" value="Unassembled WGS sequence"/>
</dbReference>
<dbReference type="InterPro" id="IPR013563">
    <property type="entry name" value="Oligopep_ABC_C"/>
</dbReference>
<dbReference type="SUPFAM" id="SSF52540">
    <property type="entry name" value="P-loop containing nucleoside triphosphate hydrolases"/>
    <property type="match status" value="2"/>
</dbReference>
<comment type="catalytic activity">
    <reaction evidence="9">
        <text>a dipeptide(out) + ATP + H2O = a dipeptide(in) + ADP + phosphate + H(+)</text>
        <dbReference type="Rhea" id="RHEA:23120"/>
        <dbReference type="ChEBI" id="CHEBI:15377"/>
        <dbReference type="ChEBI" id="CHEBI:15378"/>
        <dbReference type="ChEBI" id="CHEBI:30616"/>
        <dbReference type="ChEBI" id="CHEBI:43474"/>
        <dbReference type="ChEBI" id="CHEBI:90799"/>
        <dbReference type="ChEBI" id="CHEBI:456216"/>
        <dbReference type="EC" id="7.4.2.9"/>
    </reaction>
</comment>
<evidence type="ECO:0000313" key="13">
    <source>
        <dbReference type="Proteomes" id="UP000315400"/>
    </source>
</evidence>
<keyword evidence="3" id="KW-0813">Transport</keyword>
<keyword evidence="4" id="KW-1003">Cell membrane</keyword>
<dbReference type="GO" id="GO:0055085">
    <property type="term" value="P:transmembrane transport"/>
    <property type="evidence" value="ECO:0007669"/>
    <property type="project" value="UniProtKB-ARBA"/>
</dbReference>
<dbReference type="InterPro" id="IPR003593">
    <property type="entry name" value="AAA+_ATPase"/>
</dbReference>
<dbReference type="GO" id="GO:0016887">
    <property type="term" value="F:ATP hydrolysis activity"/>
    <property type="evidence" value="ECO:0007669"/>
    <property type="project" value="InterPro"/>
</dbReference>
<feature type="compositionally biased region" description="Polar residues" evidence="10">
    <location>
        <begin position="659"/>
        <end position="674"/>
    </location>
</feature>
<proteinExistence type="inferred from homology"/>
<accession>A0A540VUQ8</accession>
<dbReference type="STRING" id="1260251.SPISAL_03910"/>
<dbReference type="GO" id="GO:0005886">
    <property type="term" value="C:plasma membrane"/>
    <property type="evidence" value="ECO:0007669"/>
    <property type="project" value="UniProtKB-SubCell"/>
</dbReference>
<comment type="caution">
    <text evidence="12">The sequence shown here is derived from an EMBL/GenBank/DDBJ whole genome shotgun (WGS) entry which is preliminary data.</text>
</comment>
<feature type="region of interest" description="Disordered" evidence="10">
    <location>
        <begin position="589"/>
        <end position="612"/>
    </location>
</feature>
<dbReference type="GO" id="GO:0005524">
    <property type="term" value="F:ATP binding"/>
    <property type="evidence" value="ECO:0007669"/>
    <property type="project" value="UniProtKB-KW"/>
</dbReference>
<dbReference type="EC" id="7.4.2.9" evidence="8"/>
<comment type="subcellular location">
    <subcellularLocation>
        <location evidence="1">Cell inner membrane</location>
        <topology evidence="1">Peripheral membrane protein</topology>
    </subcellularLocation>
</comment>
<organism evidence="12 13">
    <name type="scientific">Spiribacter salinus</name>
    <dbReference type="NCBI Taxonomy" id="1335746"/>
    <lineage>
        <taxon>Bacteria</taxon>
        <taxon>Pseudomonadati</taxon>
        <taxon>Pseudomonadota</taxon>
        <taxon>Gammaproteobacteria</taxon>
        <taxon>Chromatiales</taxon>
        <taxon>Ectothiorhodospiraceae</taxon>
        <taxon>Spiribacter</taxon>
    </lineage>
</organism>
<dbReference type="SMART" id="SM00382">
    <property type="entry name" value="AAA"/>
    <property type="match status" value="2"/>
</dbReference>
<gene>
    <name evidence="12" type="ORF">FKY71_03065</name>
</gene>
<keyword evidence="5" id="KW-0547">Nucleotide-binding</keyword>
<dbReference type="Gene3D" id="3.40.50.300">
    <property type="entry name" value="P-loop containing nucleotide triphosphate hydrolases"/>
    <property type="match status" value="2"/>
</dbReference>
<evidence type="ECO:0000256" key="3">
    <source>
        <dbReference type="ARBA" id="ARBA00022448"/>
    </source>
</evidence>
<comment type="similarity">
    <text evidence="2">Belongs to the ABC transporter superfamily.</text>
</comment>